<dbReference type="AlphaFoldDB" id="A0A7T4EGV5"/>
<organism evidence="4 5">
    <name type="scientific">Corynebacterium glucuronolyticum</name>
    <dbReference type="NCBI Taxonomy" id="39791"/>
    <lineage>
        <taxon>Bacteria</taxon>
        <taxon>Bacillati</taxon>
        <taxon>Actinomycetota</taxon>
        <taxon>Actinomycetes</taxon>
        <taxon>Mycobacteriales</taxon>
        <taxon>Corynebacteriaceae</taxon>
        <taxon>Corynebacterium</taxon>
    </lineage>
</organism>
<accession>A0A7T4EGV5</accession>
<feature type="domain" description="DUF6779" evidence="3">
    <location>
        <begin position="34"/>
        <end position="135"/>
    </location>
</feature>
<evidence type="ECO:0000313" key="4">
    <source>
        <dbReference type="EMBL" id="QQB47182.1"/>
    </source>
</evidence>
<evidence type="ECO:0000256" key="2">
    <source>
        <dbReference type="SAM" id="Phobius"/>
    </source>
</evidence>
<feature type="region of interest" description="Disordered" evidence="1">
    <location>
        <begin position="140"/>
        <end position="258"/>
    </location>
</feature>
<gene>
    <name evidence="4" type="ORF">I6I10_04545</name>
</gene>
<dbReference type="EMBL" id="CP066007">
    <property type="protein sequence ID" value="QQB47182.1"/>
    <property type="molecule type" value="Genomic_DNA"/>
</dbReference>
<feature type="compositionally biased region" description="Low complexity" evidence="1">
    <location>
        <begin position="194"/>
        <end position="205"/>
    </location>
</feature>
<feature type="region of interest" description="Disordered" evidence="1">
    <location>
        <begin position="71"/>
        <end position="97"/>
    </location>
</feature>
<protein>
    <recommendedName>
        <fullName evidence="3">DUF6779 domain-containing protein</fullName>
    </recommendedName>
</protein>
<feature type="compositionally biased region" description="Basic and acidic residues" evidence="1">
    <location>
        <begin position="287"/>
        <end position="304"/>
    </location>
</feature>
<sequence>MNIKGSEVFLWVLIGLAIVASVLMMFSDSDAWQKIAVLAALWAAALGAFLVMKMRGESKADADRVAELENQLDRERARADEERARSEQAIARSEESDETLAAIREQLDAMRAQLEELTGRTYEYEPNSITASATRLREIGSTSFTPPEPPAPEPPREEPEDAEVVTADPDQGGSHTAGHAAEESKSEPAWSWTPPSSSYVEPSESADTYHGRRRKEDDSFDFLQEPAVEEESYHGRRRKEDEPRRFGGWTPVTDPVAADDEWHAPDIEDIVTAKSDQTAQIPPVPEAQERSSGHGRRRADDREGGVSVADLLKNLKK</sequence>
<keyword evidence="2" id="KW-1133">Transmembrane helix</keyword>
<proteinExistence type="predicted"/>
<dbReference type="Pfam" id="PF20570">
    <property type="entry name" value="DUF6779"/>
    <property type="match status" value="1"/>
</dbReference>
<reference evidence="4 5" key="1">
    <citation type="submission" date="2020-12" db="EMBL/GenBank/DDBJ databases">
        <title>FDA dAtabase for Regulatory Grade micrObial Sequences (FDA-ARGOS): Supporting development and validation of Infectious Disease Dx tests.</title>
        <authorList>
            <person name="Sproer C."/>
            <person name="Gronow S."/>
            <person name="Severitt S."/>
            <person name="Schroder I."/>
            <person name="Tallon L."/>
            <person name="Sadzewicz L."/>
            <person name="Zhao X."/>
            <person name="Boylan J."/>
            <person name="Ott S."/>
            <person name="Bowen H."/>
            <person name="Vavikolanu K."/>
            <person name="Mehta A."/>
            <person name="Aluvathingal J."/>
            <person name="Nadendla S."/>
            <person name="Lowell S."/>
            <person name="Myers T."/>
            <person name="Yan Y."/>
            <person name="Sichtig H."/>
        </authorList>
    </citation>
    <scope>NUCLEOTIDE SEQUENCE [LARGE SCALE GENOMIC DNA]</scope>
    <source>
        <strain evidence="4 5">FDAARGOS_1053</strain>
    </source>
</reference>
<dbReference type="GeneID" id="92761003"/>
<feature type="transmembrane region" description="Helical" evidence="2">
    <location>
        <begin position="32"/>
        <end position="52"/>
    </location>
</feature>
<name>A0A7T4EGV5_9CORY</name>
<evidence type="ECO:0000259" key="3">
    <source>
        <dbReference type="Pfam" id="PF20570"/>
    </source>
</evidence>
<feature type="compositionally biased region" description="Basic and acidic residues" evidence="1">
    <location>
        <begin position="71"/>
        <end position="86"/>
    </location>
</feature>
<dbReference type="OrthoDB" id="4427600at2"/>
<dbReference type="RefSeq" id="WP_084036503.1">
    <property type="nucleotide sequence ID" value="NZ_CP066007.1"/>
</dbReference>
<evidence type="ECO:0000313" key="5">
    <source>
        <dbReference type="Proteomes" id="UP000596145"/>
    </source>
</evidence>
<keyword evidence="2" id="KW-0472">Membrane</keyword>
<evidence type="ECO:0000256" key="1">
    <source>
        <dbReference type="SAM" id="MobiDB-lite"/>
    </source>
</evidence>
<dbReference type="InterPro" id="IPR046706">
    <property type="entry name" value="DUF6779"/>
</dbReference>
<keyword evidence="2" id="KW-0812">Transmembrane</keyword>
<feature type="region of interest" description="Disordered" evidence="1">
    <location>
        <begin position="272"/>
        <end position="317"/>
    </location>
</feature>
<feature type="compositionally biased region" description="Basic and acidic residues" evidence="1">
    <location>
        <begin position="207"/>
        <end position="217"/>
    </location>
</feature>
<feature type="compositionally biased region" description="Basic and acidic residues" evidence="1">
    <location>
        <begin position="231"/>
        <end position="245"/>
    </location>
</feature>
<feature type="transmembrane region" description="Helical" evidence="2">
    <location>
        <begin position="7"/>
        <end position="26"/>
    </location>
</feature>
<dbReference type="Proteomes" id="UP000596145">
    <property type="component" value="Chromosome"/>
</dbReference>